<dbReference type="HAMAP" id="MF_01865">
    <property type="entry name" value="MTTase_RimO"/>
    <property type="match status" value="1"/>
</dbReference>
<dbReference type="GO" id="GO:0051539">
    <property type="term" value="F:4 iron, 4 sulfur cluster binding"/>
    <property type="evidence" value="ECO:0007669"/>
    <property type="project" value="UniProtKB-UniRule"/>
</dbReference>
<keyword evidence="2 8" id="KW-0963">Cytoplasm</keyword>
<comment type="similarity">
    <text evidence="8">Belongs to the methylthiotransferase family. RimO subfamily.</text>
</comment>
<dbReference type="SFLD" id="SFLDG01061">
    <property type="entry name" value="methylthiotransferase"/>
    <property type="match status" value="1"/>
</dbReference>
<dbReference type="PROSITE" id="PS50926">
    <property type="entry name" value="TRAM"/>
    <property type="match status" value="1"/>
</dbReference>
<keyword evidence="6 8" id="KW-0408">Iron</keyword>
<feature type="binding site" evidence="8">
    <location>
        <position position="158"/>
    </location>
    <ligand>
        <name>[4Fe-4S] cluster</name>
        <dbReference type="ChEBI" id="CHEBI:49883"/>
        <label>2</label>
        <note>4Fe-4S-S-AdoMet</note>
    </ligand>
</feature>
<dbReference type="SUPFAM" id="SSF102114">
    <property type="entry name" value="Radical SAM enzymes"/>
    <property type="match status" value="1"/>
</dbReference>
<dbReference type="PANTHER" id="PTHR43837:SF1">
    <property type="entry name" value="RIBOSOMAL PROTEIN US12 METHYLTHIOTRANSFERASE RIMO"/>
    <property type="match status" value="1"/>
</dbReference>
<dbReference type="NCBIfam" id="TIGR00089">
    <property type="entry name" value="MiaB/RimO family radical SAM methylthiotransferase"/>
    <property type="match status" value="1"/>
</dbReference>
<keyword evidence="7 8" id="KW-0411">Iron-sulfur</keyword>
<comment type="subcellular location">
    <subcellularLocation>
        <location evidence="8">Cytoplasm</location>
    </subcellularLocation>
</comment>
<dbReference type="InterPro" id="IPR058240">
    <property type="entry name" value="rSAM_sf"/>
</dbReference>
<organism evidence="12 13">
    <name type="scientific">Pontibacter burrus</name>
    <dbReference type="NCBI Taxonomy" id="2704466"/>
    <lineage>
        <taxon>Bacteria</taxon>
        <taxon>Pseudomonadati</taxon>
        <taxon>Bacteroidota</taxon>
        <taxon>Cytophagia</taxon>
        <taxon>Cytophagales</taxon>
        <taxon>Hymenobacteraceae</taxon>
        <taxon>Pontibacter</taxon>
    </lineage>
</organism>
<dbReference type="Gene3D" id="3.40.50.12160">
    <property type="entry name" value="Methylthiotransferase, N-terminal domain"/>
    <property type="match status" value="1"/>
</dbReference>
<dbReference type="SFLD" id="SFLDF00274">
    <property type="entry name" value="ribosomal_protein_S12_methylth"/>
    <property type="match status" value="1"/>
</dbReference>
<evidence type="ECO:0000313" key="12">
    <source>
        <dbReference type="EMBL" id="NEM96115.1"/>
    </source>
</evidence>
<accession>A0A6B3LM18</accession>
<dbReference type="InterPro" id="IPR038135">
    <property type="entry name" value="Methylthiotransferase_N_sf"/>
</dbReference>
<feature type="domain" description="MTTase N-terminal" evidence="10">
    <location>
        <begin position="9"/>
        <end position="127"/>
    </location>
</feature>
<feature type="binding site" evidence="8">
    <location>
        <position position="155"/>
    </location>
    <ligand>
        <name>[4Fe-4S] cluster</name>
        <dbReference type="ChEBI" id="CHEBI:49883"/>
        <label>2</label>
        <note>4Fe-4S-S-AdoMet</note>
    </ligand>
</feature>
<dbReference type="Proteomes" id="UP000474777">
    <property type="component" value="Unassembled WGS sequence"/>
</dbReference>
<dbReference type="InterPro" id="IPR006638">
    <property type="entry name" value="Elp3/MiaA/NifB-like_rSAM"/>
</dbReference>
<feature type="domain" description="Radical SAM core" evidence="11">
    <location>
        <begin position="137"/>
        <end position="367"/>
    </location>
</feature>
<evidence type="ECO:0000256" key="3">
    <source>
        <dbReference type="ARBA" id="ARBA00022679"/>
    </source>
</evidence>
<feature type="binding site" evidence="8">
    <location>
        <position position="18"/>
    </location>
    <ligand>
        <name>[4Fe-4S] cluster</name>
        <dbReference type="ChEBI" id="CHEBI:49883"/>
        <label>1</label>
    </ligand>
</feature>
<evidence type="ECO:0000313" key="13">
    <source>
        <dbReference type="Proteomes" id="UP000474777"/>
    </source>
</evidence>
<dbReference type="GO" id="GO:0046872">
    <property type="term" value="F:metal ion binding"/>
    <property type="evidence" value="ECO:0007669"/>
    <property type="project" value="UniProtKB-KW"/>
</dbReference>
<proteinExistence type="inferred from homology"/>
<feature type="binding site" evidence="8">
    <location>
        <position position="151"/>
    </location>
    <ligand>
        <name>[4Fe-4S] cluster</name>
        <dbReference type="ChEBI" id="CHEBI:49883"/>
        <label>2</label>
        <note>4Fe-4S-S-AdoMet</note>
    </ligand>
</feature>
<dbReference type="SMART" id="SM00729">
    <property type="entry name" value="Elp3"/>
    <property type="match status" value="1"/>
</dbReference>
<dbReference type="PROSITE" id="PS51449">
    <property type="entry name" value="MTTASE_N"/>
    <property type="match status" value="1"/>
</dbReference>
<reference evidence="12 13" key="1">
    <citation type="submission" date="2020-02" db="EMBL/GenBank/DDBJ databases">
        <authorList>
            <person name="Kim M.K."/>
        </authorList>
    </citation>
    <scope>NUCLEOTIDE SEQUENCE [LARGE SCALE GENOMIC DNA]</scope>
    <source>
        <strain evidence="12 13">BT327</strain>
    </source>
</reference>
<keyword evidence="12" id="KW-0687">Ribonucleoprotein</keyword>
<dbReference type="GO" id="GO:0005840">
    <property type="term" value="C:ribosome"/>
    <property type="evidence" value="ECO:0007669"/>
    <property type="project" value="UniProtKB-KW"/>
</dbReference>
<comment type="function">
    <text evidence="8">Catalyzes the methylthiolation of an aspartic acid residue of ribosomal protein uS12.</text>
</comment>
<gene>
    <name evidence="8 12" type="primary">rimO</name>
    <name evidence="12" type="ORF">GXP69_00280</name>
</gene>
<keyword evidence="13" id="KW-1185">Reference proteome</keyword>
<dbReference type="Gene3D" id="2.40.50.140">
    <property type="entry name" value="Nucleic acid-binding proteins"/>
    <property type="match status" value="1"/>
</dbReference>
<dbReference type="EC" id="2.8.4.4" evidence="8"/>
<dbReference type="NCBIfam" id="TIGR01125">
    <property type="entry name" value="30S ribosomal protein S12 methylthiotransferase RimO"/>
    <property type="match status" value="1"/>
</dbReference>
<evidence type="ECO:0000256" key="8">
    <source>
        <dbReference type="HAMAP-Rule" id="MF_01865"/>
    </source>
</evidence>
<evidence type="ECO:0000256" key="6">
    <source>
        <dbReference type="ARBA" id="ARBA00023004"/>
    </source>
</evidence>
<keyword evidence="1 8" id="KW-0004">4Fe-4S</keyword>
<dbReference type="InterPro" id="IPR005839">
    <property type="entry name" value="Methylthiotransferase"/>
</dbReference>
<dbReference type="PROSITE" id="PS51918">
    <property type="entry name" value="RADICAL_SAM"/>
    <property type="match status" value="1"/>
</dbReference>
<dbReference type="GO" id="GO:0035599">
    <property type="term" value="F:aspartic acid methylthiotransferase activity"/>
    <property type="evidence" value="ECO:0007669"/>
    <property type="project" value="TreeGrafter"/>
</dbReference>
<evidence type="ECO:0000259" key="9">
    <source>
        <dbReference type="PROSITE" id="PS50926"/>
    </source>
</evidence>
<dbReference type="GO" id="GO:0103039">
    <property type="term" value="F:protein methylthiotransferase activity"/>
    <property type="evidence" value="ECO:0007669"/>
    <property type="project" value="UniProtKB-EC"/>
</dbReference>
<evidence type="ECO:0000256" key="2">
    <source>
        <dbReference type="ARBA" id="ARBA00022490"/>
    </source>
</evidence>
<comment type="caution">
    <text evidence="12">The sequence shown here is derived from an EMBL/GenBank/DDBJ whole genome shotgun (WGS) entry which is preliminary data.</text>
</comment>
<evidence type="ECO:0000256" key="1">
    <source>
        <dbReference type="ARBA" id="ARBA00022485"/>
    </source>
</evidence>
<evidence type="ECO:0000256" key="5">
    <source>
        <dbReference type="ARBA" id="ARBA00022723"/>
    </source>
</evidence>
<dbReference type="GO" id="GO:0006400">
    <property type="term" value="P:tRNA modification"/>
    <property type="evidence" value="ECO:0007669"/>
    <property type="project" value="InterPro"/>
</dbReference>
<evidence type="ECO:0000256" key="7">
    <source>
        <dbReference type="ARBA" id="ARBA00023014"/>
    </source>
</evidence>
<protein>
    <recommendedName>
        <fullName evidence="8">Ribosomal protein uS12 methylthiotransferase RimO</fullName>
        <shortName evidence="8">uS12 MTTase</shortName>
        <shortName evidence="8">uS12 methylthiotransferase</shortName>
        <ecNumber evidence="8">2.8.4.4</ecNumber>
    </recommendedName>
    <alternativeName>
        <fullName evidence="8">Ribosomal protein uS12 (aspartate-C(3))-methylthiotransferase</fullName>
    </alternativeName>
    <alternativeName>
        <fullName evidence="8">Ribosome maturation factor RimO</fullName>
    </alternativeName>
</protein>
<feature type="binding site" evidence="8">
    <location>
        <position position="56"/>
    </location>
    <ligand>
        <name>[4Fe-4S] cluster</name>
        <dbReference type="ChEBI" id="CHEBI:49883"/>
        <label>1</label>
    </ligand>
</feature>
<dbReference type="SFLD" id="SFLDG01082">
    <property type="entry name" value="B12-binding_domain_containing"/>
    <property type="match status" value="1"/>
</dbReference>
<name>A0A6B3LM18_9BACT</name>
<dbReference type="AlphaFoldDB" id="A0A6B3LM18"/>
<dbReference type="CDD" id="cd01335">
    <property type="entry name" value="Radical_SAM"/>
    <property type="match status" value="1"/>
</dbReference>
<dbReference type="InterPro" id="IPR002792">
    <property type="entry name" value="TRAM_dom"/>
</dbReference>
<dbReference type="Pfam" id="PF00919">
    <property type="entry name" value="UPF0004"/>
    <property type="match status" value="1"/>
</dbReference>
<sequence length="437" mass="50045">MKVRSLKKDKVNVITLGCSKNLVDSEVLMGQLRANEFEVAHESDKDDSNIIIVNTCGFIDNAKQESIDTILRYADAKEAGQIDKLYVTGCLSQRYKDSLEAEIPQVDAYFGTLELPRLLKTLEADYKHELIGERLLTTPSHYAYFKIAEGCNRPCSFCAIPLMRGKHVDRPIEDLVREAKRLAGMGTKELILIAQDLTYYGLQHYGERKLADLLRNLSDVDGIEWIRMQYAYPSQFPMEVFDVMNERDNICKYLDMPLQHISDNMLKTMRRGISKRRTIELVDQIRQRVPDIALRTTLIAGHPGETDQDFQELYDWVEETRFDRLGIFTYSHEDNTHAFTLEDNVPAEVKQERADAVMELQQGISVELNEAKVGNTYKVLFDRKESGYFVGRTQYDSPEVDNEVLVPADSNYVRLGDFANVKITDSSDFDLYGEVIA</sequence>
<keyword evidence="5 8" id="KW-0479">Metal-binding</keyword>
<feature type="domain" description="TRAM" evidence="9">
    <location>
        <begin position="370"/>
        <end position="437"/>
    </location>
</feature>
<comment type="cofactor">
    <cofactor evidence="8">
        <name>[4Fe-4S] cluster</name>
        <dbReference type="ChEBI" id="CHEBI:49883"/>
    </cofactor>
    <text evidence="8">Binds 2 [4Fe-4S] clusters. One cluster is coordinated with 3 cysteines and an exchangeable S-adenosyl-L-methionine.</text>
</comment>
<dbReference type="EMBL" id="JAAGWD010000001">
    <property type="protein sequence ID" value="NEM96115.1"/>
    <property type="molecule type" value="Genomic_DNA"/>
</dbReference>
<dbReference type="InterPro" id="IPR023404">
    <property type="entry name" value="rSAM_horseshoe"/>
</dbReference>
<keyword evidence="4 8" id="KW-0949">S-adenosyl-L-methionine</keyword>
<dbReference type="Gene3D" id="3.80.30.20">
    <property type="entry name" value="tm_1862 like domain"/>
    <property type="match status" value="1"/>
</dbReference>
<keyword evidence="3 8" id="KW-0808">Transferase</keyword>
<dbReference type="Pfam" id="PF04055">
    <property type="entry name" value="Radical_SAM"/>
    <property type="match status" value="1"/>
</dbReference>
<dbReference type="Pfam" id="PF18693">
    <property type="entry name" value="TRAM_2"/>
    <property type="match status" value="1"/>
</dbReference>
<evidence type="ECO:0000256" key="4">
    <source>
        <dbReference type="ARBA" id="ARBA00022691"/>
    </source>
</evidence>
<dbReference type="SFLD" id="SFLDS00029">
    <property type="entry name" value="Radical_SAM"/>
    <property type="match status" value="1"/>
</dbReference>
<dbReference type="FunFam" id="3.80.30.20:FF:000001">
    <property type="entry name" value="tRNA-2-methylthio-N(6)-dimethylallyladenosine synthase 2"/>
    <property type="match status" value="1"/>
</dbReference>
<feature type="binding site" evidence="8">
    <location>
        <position position="90"/>
    </location>
    <ligand>
        <name>[4Fe-4S] cluster</name>
        <dbReference type="ChEBI" id="CHEBI:49883"/>
        <label>1</label>
    </ligand>
</feature>
<dbReference type="PANTHER" id="PTHR43837">
    <property type="entry name" value="RIBOSOMAL PROTEIN S12 METHYLTHIOTRANSFERASE RIMO"/>
    <property type="match status" value="1"/>
</dbReference>
<comment type="catalytic activity">
    <reaction evidence="8">
        <text>L-aspartate(89)-[ribosomal protein uS12]-hydrogen + (sulfur carrier)-SH + AH2 + 2 S-adenosyl-L-methionine = 3-methylsulfanyl-L-aspartate(89)-[ribosomal protein uS12]-hydrogen + (sulfur carrier)-H + 5'-deoxyadenosine + L-methionine + A + S-adenosyl-L-homocysteine + 2 H(+)</text>
        <dbReference type="Rhea" id="RHEA:37087"/>
        <dbReference type="Rhea" id="RHEA-COMP:10460"/>
        <dbReference type="Rhea" id="RHEA-COMP:10461"/>
        <dbReference type="Rhea" id="RHEA-COMP:14737"/>
        <dbReference type="Rhea" id="RHEA-COMP:14739"/>
        <dbReference type="ChEBI" id="CHEBI:13193"/>
        <dbReference type="ChEBI" id="CHEBI:15378"/>
        <dbReference type="ChEBI" id="CHEBI:17319"/>
        <dbReference type="ChEBI" id="CHEBI:17499"/>
        <dbReference type="ChEBI" id="CHEBI:29917"/>
        <dbReference type="ChEBI" id="CHEBI:29961"/>
        <dbReference type="ChEBI" id="CHEBI:57844"/>
        <dbReference type="ChEBI" id="CHEBI:57856"/>
        <dbReference type="ChEBI" id="CHEBI:59789"/>
        <dbReference type="ChEBI" id="CHEBI:64428"/>
        <dbReference type="ChEBI" id="CHEBI:73599"/>
        <dbReference type="EC" id="2.8.4.4"/>
    </reaction>
</comment>
<dbReference type="InterPro" id="IPR007197">
    <property type="entry name" value="rSAM"/>
</dbReference>
<dbReference type="InterPro" id="IPR013848">
    <property type="entry name" value="Methylthiotransferase_N"/>
</dbReference>
<evidence type="ECO:0000259" key="11">
    <source>
        <dbReference type="PROSITE" id="PS51918"/>
    </source>
</evidence>
<dbReference type="GO" id="GO:0005829">
    <property type="term" value="C:cytosol"/>
    <property type="evidence" value="ECO:0007669"/>
    <property type="project" value="TreeGrafter"/>
</dbReference>
<dbReference type="InterPro" id="IPR005840">
    <property type="entry name" value="Ribosomal_uS12_MeSTrfase_RimO"/>
</dbReference>
<keyword evidence="12" id="KW-0689">Ribosomal protein</keyword>
<evidence type="ECO:0000259" key="10">
    <source>
        <dbReference type="PROSITE" id="PS51449"/>
    </source>
</evidence>
<dbReference type="InterPro" id="IPR012340">
    <property type="entry name" value="NA-bd_OB-fold"/>
</dbReference>
<dbReference type="RefSeq" id="WP_163910794.1">
    <property type="nucleotide sequence ID" value="NZ_JAAGWD010000001.1"/>
</dbReference>